<sequence>MAGGCLAKEELSFFLQVAAWEKISYVRGGLRHENGGNHMEVESRNAGLLLCLSVPSTRNSRTALSLALSF</sequence>
<comment type="caution">
    <text evidence="1">The sequence shown here is derived from an EMBL/GenBank/DDBJ whole genome shotgun (WGS) entry which is preliminary data.</text>
</comment>
<protein>
    <submittedName>
        <fullName evidence="1">Uncharacterized protein</fullName>
    </submittedName>
</protein>
<evidence type="ECO:0000313" key="2">
    <source>
        <dbReference type="Proteomes" id="UP000829196"/>
    </source>
</evidence>
<dbReference type="Proteomes" id="UP000829196">
    <property type="component" value="Unassembled WGS sequence"/>
</dbReference>
<accession>A0A8T3AK84</accession>
<keyword evidence="2" id="KW-1185">Reference proteome</keyword>
<organism evidence="1 2">
    <name type="scientific">Dendrobium nobile</name>
    <name type="common">Orchid</name>
    <dbReference type="NCBI Taxonomy" id="94219"/>
    <lineage>
        <taxon>Eukaryota</taxon>
        <taxon>Viridiplantae</taxon>
        <taxon>Streptophyta</taxon>
        <taxon>Embryophyta</taxon>
        <taxon>Tracheophyta</taxon>
        <taxon>Spermatophyta</taxon>
        <taxon>Magnoliopsida</taxon>
        <taxon>Liliopsida</taxon>
        <taxon>Asparagales</taxon>
        <taxon>Orchidaceae</taxon>
        <taxon>Epidendroideae</taxon>
        <taxon>Malaxideae</taxon>
        <taxon>Dendrobiinae</taxon>
        <taxon>Dendrobium</taxon>
    </lineage>
</organism>
<gene>
    <name evidence="1" type="ORF">KFK09_022717</name>
</gene>
<name>A0A8T3AK84_DENNO</name>
<dbReference type="AlphaFoldDB" id="A0A8T3AK84"/>
<proteinExistence type="predicted"/>
<reference evidence="1" key="1">
    <citation type="journal article" date="2022" name="Front. Genet.">
        <title>Chromosome-Scale Assembly of the Dendrobium nobile Genome Provides Insights Into the Molecular Mechanism of the Biosynthesis of the Medicinal Active Ingredient of Dendrobium.</title>
        <authorList>
            <person name="Xu Q."/>
            <person name="Niu S.-C."/>
            <person name="Li K.-L."/>
            <person name="Zheng P.-J."/>
            <person name="Zhang X.-J."/>
            <person name="Jia Y."/>
            <person name="Liu Y."/>
            <person name="Niu Y.-X."/>
            <person name="Yu L.-H."/>
            <person name="Chen D.-F."/>
            <person name="Zhang G.-Q."/>
        </authorList>
    </citation>
    <scope>NUCLEOTIDE SEQUENCE</scope>
    <source>
        <tissue evidence="1">Leaf</tissue>
    </source>
</reference>
<evidence type="ECO:0000313" key="1">
    <source>
        <dbReference type="EMBL" id="KAI0496401.1"/>
    </source>
</evidence>
<dbReference type="EMBL" id="JAGYWB010000016">
    <property type="protein sequence ID" value="KAI0496401.1"/>
    <property type="molecule type" value="Genomic_DNA"/>
</dbReference>